<accession>A0AAV0P1P5</accession>
<sequence length="81" mass="8927">MVGSLVVLRKSLDDQREKVVNLIGLLGGGEVGLLSKEEQLAEANERLQLELESEKQRSLELEMELGFLKLLVSGAYDDGAR</sequence>
<dbReference type="AlphaFoldDB" id="A0AAV0P1P5"/>
<organism evidence="2 3">
    <name type="scientific">Linum tenue</name>
    <dbReference type="NCBI Taxonomy" id="586396"/>
    <lineage>
        <taxon>Eukaryota</taxon>
        <taxon>Viridiplantae</taxon>
        <taxon>Streptophyta</taxon>
        <taxon>Embryophyta</taxon>
        <taxon>Tracheophyta</taxon>
        <taxon>Spermatophyta</taxon>
        <taxon>Magnoliopsida</taxon>
        <taxon>eudicotyledons</taxon>
        <taxon>Gunneridae</taxon>
        <taxon>Pentapetalae</taxon>
        <taxon>rosids</taxon>
        <taxon>fabids</taxon>
        <taxon>Malpighiales</taxon>
        <taxon>Linaceae</taxon>
        <taxon>Linum</taxon>
    </lineage>
</organism>
<reference evidence="2" key="1">
    <citation type="submission" date="2022-08" db="EMBL/GenBank/DDBJ databases">
        <authorList>
            <person name="Gutierrez-Valencia J."/>
        </authorList>
    </citation>
    <scope>NUCLEOTIDE SEQUENCE</scope>
</reference>
<proteinExistence type="predicted"/>
<name>A0AAV0P1P5_9ROSI</name>
<feature type="coiled-coil region" evidence="1">
    <location>
        <begin position="33"/>
        <end position="64"/>
    </location>
</feature>
<evidence type="ECO:0000313" key="3">
    <source>
        <dbReference type="Proteomes" id="UP001154282"/>
    </source>
</evidence>
<dbReference type="Proteomes" id="UP001154282">
    <property type="component" value="Unassembled WGS sequence"/>
</dbReference>
<keyword evidence="1" id="KW-0175">Coiled coil</keyword>
<protein>
    <submittedName>
        <fullName evidence="2">Uncharacterized protein</fullName>
    </submittedName>
</protein>
<comment type="caution">
    <text evidence="2">The sequence shown here is derived from an EMBL/GenBank/DDBJ whole genome shotgun (WGS) entry which is preliminary data.</text>
</comment>
<keyword evidence="3" id="KW-1185">Reference proteome</keyword>
<dbReference type="EMBL" id="CAMGYJ010000008">
    <property type="protein sequence ID" value="CAI0464582.1"/>
    <property type="molecule type" value="Genomic_DNA"/>
</dbReference>
<evidence type="ECO:0000313" key="2">
    <source>
        <dbReference type="EMBL" id="CAI0464582.1"/>
    </source>
</evidence>
<gene>
    <name evidence="2" type="ORF">LITE_LOCUS36247</name>
</gene>
<evidence type="ECO:0000256" key="1">
    <source>
        <dbReference type="SAM" id="Coils"/>
    </source>
</evidence>